<feature type="signal peptide" evidence="2">
    <location>
        <begin position="1"/>
        <end position="20"/>
    </location>
</feature>
<evidence type="ECO:0000256" key="2">
    <source>
        <dbReference type="SAM" id="SignalP"/>
    </source>
</evidence>
<feature type="chain" id="PRO_5014824044" evidence="2">
    <location>
        <begin position="21"/>
        <end position="275"/>
    </location>
</feature>
<name>A0A2L0H9E9_RHIFR</name>
<evidence type="ECO:0000313" key="4">
    <source>
        <dbReference type="EMBL" id="AUX77782.1"/>
    </source>
</evidence>
<dbReference type="AlphaFoldDB" id="A0A2L0H9E9"/>
<dbReference type="Pfam" id="PF13505">
    <property type="entry name" value="OMP_b-brl"/>
    <property type="match status" value="1"/>
</dbReference>
<keyword evidence="1 2" id="KW-0732">Signal</keyword>
<evidence type="ECO:0000256" key="1">
    <source>
        <dbReference type="ARBA" id="ARBA00022729"/>
    </source>
</evidence>
<proteinExistence type="predicted"/>
<feature type="domain" description="Outer membrane protein beta-barrel" evidence="3">
    <location>
        <begin position="40"/>
        <end position="257"/>
    </location>
</feature>
<gene>
    <name evidence="4" type="ORF">NXT3_CH03239</name>
</gene>
<dbReference type="InterPro" id="IPR027385">
    <property type="entry name" value="Beta-barrel_OMP"/>
</dbReference>
<dbReference type="Proteomes" id="UP000239340">
    <property type="component" value="Chromosome"/>
</dbReference>
<accession>A0A2L0H9E9</accession>
<evidence type="ECO:0000313" key="5">
    <source>
        <dbReference type="Proteomes" id="UP000239340"/>
    </source>
</evidence>
<organism evidence="4 5">
    <name type="scientific">Rhizobium fredii</name>
    <name type="common">Sinorhizobium fredii</name>
    <dbReference type="NCBI Taxonomy" id="380"/>
    <lineage>
        <taxon>Bacteria</taxon>
        <taxon>Pseudomonadati</taxon>
        <taxon>Pseudomonadota</taxon>
        <taxon>Alphaproteobacteria</taxon>
        <taxon>Hyphomicrobiales</taxon>
        <taxon>Rhizobiaceae</taxon>
        <taxon>Sinorhizobium/Ensifer group</taxon>
        <taxon>Sinorhizobium</taxon>
    </lineage>
</organism>
<dbReference type="SUPFAM" id="SSF56925">
    <property type="entry name" value="OMPA-like"/>
    <property type="match status" value="1"/>
</dbReference>
<dbReference type="Gene3D" id="2.40.160.20">
    <property type="match status" value="1"/>
</dbReference>
<protein>
    <submittedName>
        <fullName evidence="4">Outer membrane protein</fullName>
    </submittedName>
</protein>
<dbReference type="InterPro" id="IPR011250">
    <property type="entry name" value="OMP/PagP_B-barrel"/>
</dbReference>
<reference evidence="4 5" key="1">
    <citation type="submission" date="2017-10" db="EMBL/GenBank/DDBJ databases">
        <title>Analysis of the genome sequences of Rhizobium populations associated to common bean (phaseolus vulgaris).</title>
        <authorList>
            <person name="Bustos P."/>
            <person name="Santamaria R.I."/>
            <person name="Miranda-Sanchez F."/>
            <person name="Perez-Carrascal O."/>
            <person name="Juarez S."/>
            <person name="Lozano L."/>
            <person name="Martinez-Flores I."/>
            <person name="Vinuesa P."/>
            <person name="Martinez-Romero E."/>
            <person name="Cevallos M.A."/>
            <person name="Romero D."/>
            <person name="Davila G."/>
            <person name="Gonzalez V."/>
        </authorList>
    </citation>
    <scope>NUCLEOTIDE SEQUENCE [LARGE SCALE GENOMIC DNA]</scope>
    <source>
        <strain evidence="4 5">NXT3</strain>
    </source>
</reference>
<sequence length="275" mass="29448">MKRIFGGVAAALLSGTSVFAADVYQPPAEPPYVEQPVEVVETSGWYLRGDVGYAWNDLRGAHFFQGSNASLVDFDRADLDDSYVLGGGVGYQINNYLRADVTLDYLGEADFTGSTSGSCGVAANCVSTDIASMSAWSLLANAYVDLGTYGSFTPYVGAGIGGTRVKWGTLRNTSCDATDPTNCDPTVEHDGRAKWRFTYALMAGTAVDLTCNLKADVGYRFRHIDGGDMFGFNLGSGPGFDKDIYVHEARAGLRYTFGSPCEAAYVPPAEPIVYK</sequence>
<evidence type="ECO:0000259" key="3">
    <source>
        <dbReference type="Pfam" id="PF13505"/>
    </source>
</evidence>
<dbReference type="EMBL" id="CP024307">
    <property type="protein sequence ID" value="AUX77782.1"/>
    <property type="molecule type" value="Genomic_DNA"/>
</dbReference>
<dbReference type="RefSeq" id="WP_037420010.1">
    <property type="nucleotide sequence ID" value="NZ_CP024307.1"/>
</dbReference>